<dbReference type="PANTHER" id="PTHR37463:SF1">
    <property type="entry name" value="DUF2256 DOMAIN-CONTAINING PROTEIN"/>
    <property type="match status" value="1"/>
</dbReference>
<organism evidence="1 2">
    <name type="scientific">Sulfuriroseicoccus oceanibius</name>
    <dbReference type="NCBI Taxonomy" id="2707525"/>
    <lineage>
        <taxon>Bacteria</taxon>
        <taxon>Pseudomonadati</taxon>
        <taxon>Verrucomicrobiota</taxon>
        <taxon>Verrucomicrobiia</taxon>
        <taxon>Verrucomicrobiales</taxon>
        <taxon>Verrucomicrobiaceae</taxon>
        <taxon>Sulfuriroseicoccus</taxon>
    </lineage>
</organism>
<proteinExistence type="predicted"/>
<evidence type="ECO:0000313" key="2">
    <source>
        <dbReference type="Proteomes" id="UP000475117"/>
    </source>
</evidence>
<dbReference type="PANTHER" id="PTHR37463">
    <property type="entry name" value="GSL3115 PROTEIN"/>
    <property type="match status" value="1"/>
</dbReference>
<dbReference type="Proteomes" id="UP000475117">
    <property type="component" value="Chromosome"/>
</dbReference>
<gene>
    <name evidence="1" type="ORF">G3M56_003820</name>
</gene>
<accession>A0A6B3L7I0</accession>
<dbReference type="EMBL" id="CP066776">
    <property type="protein sequence ID" value="QQL45725.1"/>
    <property type="molecule type" value="Genomic_DNA"/>
</dbReference>
<name>A0A6B3L7I0_9BACT</name>
<keyword evidence="2" id="KW-1185">Reference proteome</keyword>
<evidence type="ECO:0000313" key="1">
    <source>
        <dbReference type="EMBL" id="QQL45725.1"/>
    </source>
</evidence>
<dbReference type="Pfam" id="PF10013">
    <property type="entry name" value="DUF2256"/>
    <property type="match status" value="1"/>
</dbReference>
<dbReference type="InterPro" id="IPR017136">
    <property type="entry name" value="UCP037205"/>
</dbReference>
<reference evidence="1 2" key="1">
    <citation type="submission" date="2020-12" db="EMBL/GenBank/DDBJ databases">
        <title>Sulforoseuscoccus oceanibium gen. nov., sp. nov., a representative of the phylum Verrucomicrobia with special cytoplasmic membrane, and proposal of Sulforoseuscoccusaceae fam. nov.</title>
        <authorList>
            <person name="Xi F."/>
        </authorList>
    </citation>
    <scope>NUCLEOTIDE SEQUENCE [LARGE SCALE GENOMIC DNA]</scope>
    <source>
        <strain evidence="1 2">T37</strain>
    </source>
</reference>
<sequence length="61" mass="6840">MRISGKAVAKGDLPQKTCPVCGRPFVWRKKWEACWDDVVYCSERCRRKGRGAKGAAARPTT</sequence>
<dbReference type="RefSeq" id="WP_164365051.1">
    <property type="nucleotide sequence ID" value="NZ_CP066776.1"/>
</dbReference>
<dbReference type="AlphaFoldDB" id="A0A6B3L7I0"/>
<dbReference type="KEGG" id="soa:G3M56_003820"/>
<protein>
    <submittedName>
        <fullName evidence="1">DUF2256 domain-containing protein</fullName>
    </submittedName>
</protein>